<dbReference type="EMBL" id="CP062805">
    <property type="protein sequence ID" value="QOT81637.1"/>
    <property type="molecule type" value="Genomic_DNA"/>
</dbReference>
<protein>
    <recommendedName>
        <fullName evidence="3">Helix-turn-helix domain-containing protein</fullName>
    </recommendedName>
</protein>
<reference evidence="1 2" key="1">
    <citation type="submission" date="2020-10" db="EMBL/GenBank/DDBJ databases">
        <title>Complete genome sequence of Cupriavidus basilensis CCUG 49340T.</title>
        <authorList>
            <person name="Salva-Serra F."/>
            <person name="Donoso R.A."/>
            <person name="Cho K.H."/>
            <person name="Yoo J.A."/>
            <person name="Lee K."/>
            <person name="Yoon S.-H."/>
            <person name="Perez-Pantoja D."/>
            <person name="Moore E.R.B."/>
        </authorList>
    </citation>
    <scope>NUCLEOTIDE SEQUENCE [LARGE SCALE GENOMIC DNA]</scope>
    <source>
        <strain evidence="2">CCUG 49340</strain>
        <plasmid evidence="1 2">pRK1-1</plasmid>
    </source>
</reference>
<organism evidence="1 2">
    <name type="scientific">Cupriavidus basilensis</name>
    <dbReference type="NCBI Taxonomy" id="68895"/>
    <lineage>
        <taxon>Bacteria</taxon>
        <taxon>Pseudomonadati</taxon>
        <taxon>Pseudomonadota</taxon>
        <taxon>Betaproteobacteria</taxon>
        <taxon>Burkholderiales</taxon>
        <taxon>Burkholderiaceae</taxon>
        <taxon>Cupriavidus</taxon>
    </lineage>
</organism>
<keyword evidence="1" id="KW-0614">Plasmid</keyword>
<name>A0A643FV06_9BURK</name>
<dbReference type="RefSeq" id="WP_058698137.1">
    <property type="nucleotide sequence ID" value="NZ_CP062805.1"/>
</dbReference>
<evidence type="ECO:0008006" key="3">
    <source>
        <dbReference type="Google" id="ProtNLM"/>
    </source>
</evidence>
<sequence>MNEVKEDNGAELRALIVQAGITQVEALALVNKGQAFPISLSTWKSYLAAPDSTRRRNCPDAVINHARKTIGKPSERA</sequence>
<geneLocation type="plasmid" evidence="1 2">
    <name>pRK1-1</name>
</geneLocation>
<dbReference type="GeneID" id="98406594"/>
<dbReference type="Proteomes" id="UP000397656">
    <property type="component" value="Plasmid pRK1-1"/>
</dbReference>
<dbReference type="AlphaFoldDB" id="A0A643FV06"/>
<evidence type="ECO:0000313" key="1">
    <source>
        <dbReference type="EMBL" id="QOT81637.1"/>
    </source>
</evidence>
<proteinExistence type="predicted"/>
<evidence type="ECO:0000313" key="2">
    <source>
        <dbReference type="Proteomes" id="UP000397656"/>
    </source>
</evidence>
<accession>A0A643FV06</accession>
<gene>
    <name evidence="1" type="ORF">F7R26_037110</name>
</gene>